<protein>
    <submittedName>
        <fullName evidence="1">Uncharacterized protein</fullName>
    </submittedName>
</protein>
<keyword evidence="2" id="KW-1185">Reference proteome</keyword>
<dbReference type="EMBL" id="JAPWTK010000183">
    <property type="protein sequence ID" value="KAJ8946536.1"/>
    <property type="molecule type" value="Genomic_DNA"/>
</dbReference>
<dbReference type="AlphaFoldDB" id="A0AAV8Y515"/>
<proteinExistence type="predicted"/>
<reference evidence="1" key="1">
    <citation type="journal article" date="2023" name="Insect Mol. Biol.">
        <title>Genome sequencing provides insights into the evolution of gene families encoding plant cell wall-degrading enzymes in longhorned beetles.</title>
        <authorList>
            <person name="Shin N.R."/>
            <person name="Okamura Y."/>
            <person name="Kirsch R."/>
            <person name="Pauchet Y."/>
        </authorList>
    </citation>
    <scope>NUCLEOTIDE SEQUENCE</scope>
    <source>
        <strain evidence="1">AMC_N1</strain>
    </source>
</reference>
<sequence length="143" mass="15602">MALISTYQRTRLLAINIEGICNDLITAKSVVSSTVSHRNLLHTAMVEDKNTDNCVLGGKVLANPPPGDEIVISGVSSAFPSAMNVHEIRDKLLNKVKMVAVGHRWDFKDPALPTSTGLLPEIDKYDAGFFVYTNDNPSAYLTE</sequence>
<dbReference type="Gene3D" id="3.40.47.10">
    <property type="match status" value="1"/>
</dbReference>
<dbReference type="InterPro" id="IPR016039">
    <property type="entry name" value="Thiolase-like"/>
</dbReference>
<dbReference type="GO" id="GO:0016746">
    <property type="term" value="F:acyltransferase activity"/>
    <property type="evidence" value="ECO:0007669"/>
    <property type="project" value="InterPro"/>
</dbReference>
<dbReference type="Proteomes" id="UP001162162">
    <property type="component" value="Unassembled WGS sequence"/>
</dbReference>
<accession>A0AAV8Y515</accession>
<evidence type="ECO:0000313" key="2">
    <source>
        <dbReference type="Proteomes" id="UP001162162"/>
    </source>
</evidence>
<evidence type="ECO:0000313" key="1">
    <source>
        <dbReference type="EMBL" id="KAJ8946536.1"/>
    </source>
</evidence>
<gene>
    <name evidence="1" type="ORF">NQ318_004672</name>
</gene>
<comment type="caution">
    <text evidence="1">The sequence shown here is derived from an EMBL/GenBank/DDBJ whole genome shotgun (WGS) entry which is preliminary data.</text>
</comment>
<name>A0AAV8Y515_9CUCU</name>
<organism evidence="1 2">
    <name type="scientific">Aromia moschata</name>
    <dbReference type="NCBI Taxonomy" id="1265417"/>
    <lineage>
        <taxon>Eukaryota</taxon>
        <taxon>Metazoa</taxon>
        <taxon>Ecdysozoa</taxon>
        <taxon>Arthropoda</taxon>
        <taxon>Hexapoda</taxon>
        <taxon>Insecta</taxon>
        <taxon>Pterygota</taxon>
        <taxon>Neoptera</taxon>
        <taxon>Endopterygota</taxon>
        <taxon>Coleoptera</taxon>
        <taxon>Polyphaga</taxon>
        <taxon>Cucujiformia</taxon>
        <taxon>Chrysomeloidea</taxon>
        <taxon>Cerambycidae</taxon>
        <taxon>Cerambycinae</taxon>
        <taxon>Callichromatini</taxon>
        <taxon>Aromia</taxon>
    </lineage>
</organism>